<dbReference type="Pfam" id="PF00482">
    <property type="entry name" value="T2SSF"/>
    <property type="match status" value="1"/>
</dbReference>
<evidence type="ECO:0000256" key="2">
    <source>
        <dbReference type="ARBA" id="ARBA00022475"/>
    </source>
</evidence>
<dbReference type="Proteomes" id="UP000294558">
    <property type="component" value="Unassembled WGS sequence"/>
</dbReference>
<keyword evidence="9" id="KW-1185">Reference proteome</keyword>
<name>A0A4R7HYA9_9ACTN</name>
<dbReference type="AlphaFoldDB" id="A0A4R7HYA9"/>
<keyword evidence="3 6" id="KW-0812">Transmembrane</keyword>
<comment type="subcellular location">
    <subcellularLocation>
        <location evidence="1">Cell membrane</location>
        <topology evidence="1">Multi-pass membrane protein</topology>
    </subcellularLocation>
</comment>
<evidence type="ECO:0000256" key="4">
    <source>
        <dbReference type="ARBA" id="ARBA00022989"/>
    </source>
</evidence>
<proteinExistence type="predicted"/>
<organism evidence="8 9">
    <name type="scientific">Ilumatobacter fluminis</name>
    <dbReference type="NCBI Taxonomy" id="467091"/>
    <lineage>
        <taxon>Bacteria</taxon>
        <taxon>Bacillati</taxon>
        <taxon>Actinomycetota</taxon>
        <taxon>Acidimicrobiia</taxon>
        <taxon>Acidimicrobiales</taxon>
        <taxon>Ilumatobacteraceae</taxon>
        <taxon>Ilumatobacter</taxon>
    </lineage>
</organism>
<evidence type="ECO:0000256" key="1">
    <source>
        <dbReference type="ARBA" id="ARBA00004651"/>
    </source>
</evidence>
<protein>
    <submittedName>
        <fullName evidence="8">Type II secretion system (T2SS) protein F</fullName>
    </submittedName>
</protein>
<evidence type="ECO:0000313" key="9">
    <source>
        <dbReference type="Proteomes" id="UP000294558"/>
    </source>
</evidence>
<dbReference type="OrthoDB" id="5244998at2"/>
<keyword evidence="4 6" id="KW-1133">Transmembrane helix</keyword>
<comment type="caution">
    <text evidence="8">The sequence shown here is derived from an EMBL/GenBank/DDBJ whole genome shotgun (WGS) entry which is preliminary data.</text>
</comment>
<evidence type="ECO:0000256" key="3">
    <source>
        <dbReference type="ARBA" id="ARBA00022692"/>
    </source>
</evidence>
<evidence type="ECO:0000256" key="5">
    <source>
        <dbReference type="ARBA" id="ARBA00023136"/>
    </source>
</evidence>
<dbReference type="EMBL" id="SOAU01000001">
    <property type="protein sequence ID" value="TDT15206.1"/>
    <property type="molecule type" value="Genomic_DNA"/>
</dbReference>
<sequence length="159" mass="16689">MTRQQTDRRRRRAALPDAIELIVVAVRAGRTPTDAVLTASVAADAVLAPAFDAFEHRLRRGAAFADALTAFADQVGGPAVPMADAMATADRYGLPLAPVLDRLVDEARAERRRQAAEAARRLPVALSFPLVACSLPAFVLLAIVPAVLGAVASLGDSLP</sequence>
<keyword evidence="2" id="KW-1003">Cell membrane</keyword>
<feature type="transmembrane region" description="Helical" evidence="6">
    <location>
        <begin position="122"/>
        <end position="152"/>
    </location>
</feature>
<feature type="domain" description="Type II secretion system protein GspF" evidence="7">
    <location>
        <begin position="19"/>
        <end position="141"/>
    </location>
</feature>
<evidence type="ECO:0000313" key="8">
    <source>
        <dbReference type="EMBL" id="TDT15206.1"/>
    </source>
</evidence>
<dbReference type="PANTHER" id="PTHR35007:SF2">
    <property type="entry name" value="PILUS ASSEMBLE PROTEIN"/>
    <property type="match status" value="1"/>
</dbReference>
<evidence type="ECO:0000259" key="7">
    <source>
        <dbReference type="Pfam" id="PF00482"/>
    </source>
</evidence>
<gene>
    <name evidence="8" type="ORF">BDK89_0770</name>
</gene>
<dbReference type="GO" id="GO:0005886">
    <property type="term" value="C:plasma membrane"/>
    <property type="evidence" value="ECO:0007669"/>
    <property type="project" value="UniProtKB-SubCell"/>
</dbReference>
<keyword evidence="5 6" id="KW-0472">Membrane</keyword>
<dbReference type="PANTHER" id="PTHR35007">
    <property type="entry name" value="INTEGRAL MEMBRANE PROTEIN-RELATED"/>
    <property type="match status" value="1"/>
</dbReference>
<reference evidence="8 9" key="1">
    <citation type="submission" date="2019-03" db="EMBL/GenBank/DDBJ databases">
        <title>Sequencing the genomes of 1000 actinobacteria strains.</title>
        <authorList>
            <person name="Klenk H.-P."/>
        </authorList>
    </citation>
    <scope>NUCLEOTIDE SEQUENCE [LARGE SCALE GENOMIC DNA]</scope>
    <source>
        <strain evidence="8 9">DSM 18936</strain>
    </source>
</reference>
<dbReference type="InterPro" id="IPR018076">
    <property type="entry name" value="T2SS_GspF_dom"/>
</dbReference>
<accession>A0A4R7HYA9</accession>
<dbReference type="RefSeq" id="WP_133867678.1">
    <property type="nucleotide sequence ID" value="NZ_SOAU01000001.1"/>
</dbReference>
<evidence type="ECO:0000256" key="6">
    <source>
        <dbReference type="SAM" id="Phobius"/>
    </source>
</evidence>